<dbReference type="InterPro" id="IPR055377">
    <property type="entry name" value="GH3_M"/>
</dbReference>
<dbReference type="GO" id="GO:0005737">
    <property type="term" value="C:cytoplasm"/>
    <property type="evidence" value="ECO:0007669"/>
    <property type="project" value="TreeGrafter"/>
</dbReference>
<feature type="domain" description="GH3 middle" evidence="1">
    <location>
        <begin position="27"/>
        <end position="100"/>
    </location>
</feature>
<organism evidence="3">
    <name type="scientific">bioreactor metagenome</name>
    <dbReference type="NCBI Taxonomy" id="1076179"/>
    <lineage>
        <taxon>unclassified sequences</taxon>
        <taxon>metagenomes</taxon>
        <taxon>ecological metagenomes</taxon>
    </lineage>
</organism>
<evidence type="ECO:0008006" key="4">
    <source>
        <dbReference type="Google" id="ProtNLM"/>
    </source>
</evidence>
<dbReference type="Pfam" id="PF23571">
    <property type="entry name" value="GH3_M"/>
    <property type="match status" value="1"/>
</dbReference>
<comment type="caution">
    <text evidence="3">The sequence shown here is derived from an EMBL/GenBank/DDBJ whole genome shotgun (WGS) entry which is preliminary data.</text>
</comment>
<evidence type="ECO:0000259" key="1">
    <source>
        <dbReference type="Pfam" id="PF23571"/>
    </source>
</evidence>
<protein>
    <recommendedName>
        <fullName evidence="4">GH3 auxin-responsive promoter</fullName>
    </recommendedName>
</protein>
<accession>A0A645ELU0</accession>
<evidence type="ECO:0000313" key="3">
    <source>
        <dbReference type="EMBL" id="MPN02978.1"/>
    </source>
</evidence>
<dbReference type="AlphaFoldDB" id="A0A645ELU0"/>
<sequence>MNYRENYNASEGYFGFQDDPADESMLLLVDNGIFYEFIPMEKLDKALKGEFIDFDTVESVERDINYAVVLTTNGGLWRYLLGDAIMFTSLKPHKFVITGRTQLFINAFGEELMINNAEKALAKTCSENGAEVSNYTVAPIFMENGGKGSHQWVIEFAKSPADLEDFTEELDKNICFYNSDYEAKRKNNATMLRLTITQVATGTFYKWMGSRGKLGGQNKVPRLFNKRDYVEQLLAISKGEDI</sequence>
<dbReference type="PANTHER" id="PTHR31901:SF9">
    <property type="entry name" value="GH3 DOMAIN-CONTAINING PROTEIN"/>
    <property type="match status" value="1"/>
</dbReference>
<feature type="domain" description="GH3 C-terminal" evidence="2">
    <location>
        <begin position="116"/>
        <end position="227"/>
    </location>
</feature>
<evidence type="ECO:0000259" key="2">
    <source>
        <dbReference type="Pfam" id="PF23572"/>
    </source>
</evidence>
<dbReference type="PANTHER" id="PTHR31901">
    <property type="entry name" value="GH3 DOMAIN-CONTAINING PROTEIN"/>
    <property type="match status" value="1"/>
</dbReference>
<gene>
    <name evidence="3" type="ORF">SDC9_150199</name>
</gene>
<proteinExistence type="predicted"/>
<dbReference type="Pfam" id="PF23572">
    <property type="entry name" value="GH3_C"/>
    <property type="match status" value="1"/>
</dbReference>
<dbReference type="InterPro" id="IPR004993">
    <property type="entry name" value="GH3"/>
</dbReference>
<dbReference type="InterPro" id="IPR055378">
    <property type="entry name" value="GH3_C"/>
</dbReference>
<name>A0A645ELU0_9ZZZZ</name>
<reference evidence="3" key="1">
    <citation type="submission" date="2019-08" db="EMBL/GenBank/DDBJ databases">
        <authorList>
            <person name="Kucharzyk K."/>
            <person name="Murdoch R.W."/>
            <person name="Higgins S."/>
            <person name="Loffler F."/>
        </authorList>
    </citation>
    <scope>NUCLEOTIDE SEQUENCE</scope>
</reference>
<dbReference type="GO" id="GO:0016881">
    <property type="term" value="F:acid-amino acid ligase activity"/>
    <property type="evidence" value="ECO:0007669"/>
    <property type="project" value="TreeGrafter"/>
</dbReference>
<dbReference type="EMBL" id="VSSQ01048933">
    <property type="protein sequence ID" value="MPN02978.1"/>
    <property type="molecule type" value="Genomic_DNA"/>
</dbReference>